<dbReference type="NCBIfam" id="NF009222">
    <property type="entry name" value="PRK12570.1"/>
    <property type="match status" value="1"/>
</dbReference>
<dbReference type="CDD" id="cd05007">
    <property type="entry name" value="SIS_Etherase"/>
    <property type="match status" value="1"/>
</dbReference>
<dbReference type="HAMAP" id="MF_00068">
    <property type="entry name" value="MurQ"/>
    <property type="match status" value="1"/>
</dbReference>
<evidence type="ECO:0000256" key="10">
    <source>
        <dbReference type="ARBA" id="ARBA00077905"/>
    </source>
</evidence>
<dbReference type="Gene3D" id="1.10.8.1080">
    <property type="match status" value="1"/>
</dbReference>
<dbReference type="PROSITE" id="PS01272">
    <property type="entry name" value="GCKR"/>
    <property type="match status" value="1"/>
</dbReference>
<dbReference type="NCBIfam" id="TIGR00274">
    <property type="entry name" value="N-acetylmuramic acid 6-phosphate etherase"/>
    <property type="match status" value="1"/>
</dbReference>
<dbReference type="PANTHER" id="PTHR10088:SF4">
    <property type="entry name" value="GLUCOKINASE REGULATORY PROTEIN"/>
    <property type="match status" value="1"/>
</dbReference>
<dbReference type="Pfam" id="PF20741">
    <property type="entry name" value="GKRP-like_C"/>
    <property type="match status" value="1"/>
</dbReference>
<dbReference type="InterPro" id="IPR046348">
    <property type="entry name" value="SIS_dom_sf"/>
</dbReference>
<comment type="miscellaneous">
    <text evidence="12">A lyase-type mechanism (elimination/hydration) is suggested for the cleavage of the lactyl ether bond of MurNAc 6-phosphate, with the formation of an alpha,beta-unsaturated aldehyde intermediate with (E)-stereochemistry, followed by the syn addition of water to give product.</text>
</comment>
<evidence type="ECO:0000256" key="4">
    <source>
        <dbReference type="ARBA" id="ARBA00051747"/>
    </source>
</evidence>
<dbReference type="Pfam" id="PF22645">
    <property type="entry name" value="GKRP_SIS_N"/>
    <property type="match status" value="1"/>
</dbReference>
<dbReference type="InterPro" id="IPR005486">
    <property type="entry name" value="Glucokinase_regulatory_CS"/>
</dbReference>
<proteinExistence type="inferred from homology"/>
<dbReference type="GO" id="GO:0016803">
    <property type="term" value="F:ether hydrolase activity"/>
    <property type="evidence" value="ECO:0007669"/>
    <property type="project" value="TreeGrafter"/>
</dbReference>
<dbReference type="EC" id="4.2.1.126" evidence="8 12"/>
<evidence type="ECO:0000256" key="2">
    <source>
        <dbReference type="ARBA" id="ARBA00023239"/>
    </source>
</evidence>
<dbReference type="GO" id="GO:0046348">
    <property type="term" value="P:amino sugar catabolic process"/>
    <property type="evidence" value="ECO:0007669"/>
    <property type="project" value="InterPro"/>
</dbReference>
<comment type="pathway">
    <text evidence="5">Amino-sugar metabolism; 1,6-anhydro-N-acetylmuramate degradation.</text>
</comment>
<comment type="pathway">
    <text evidence="6">Cell wall biogenesis.</text>
</comment>
<feature type="active site" evidence="12">
    <location>
        <position position="94"/>
    </location>
</feature>
<dbReference type="NCBIfam" id="NF003915">
    <property type="entry name" value="PRK05441.1"/>
    <property type="match status" value="1"/>
</dbReference>
<dbReference type="Gene3D" id="3.40.50.10490">
    <property type="entry name" value="Glucose-6-phosphate isomerase like protein, domain 1"/>
    <property type="match status" value="1"/>
</dbReference>
<reference evidence="14 15" key="1">
    <citation type="submission" date="2020-06" db="EMBL/GenBank/DDBJ databases">
        <authorList>
            <person name="Jo H."/>
        </authorList>
    </citation>
    <scope>NUCLEOTIDE SEQUENCE [LARGE SCALE GENOMIC DNA]</scope>
    <source>
        <strain evidence="14 15">I46</strain>
    </source>
</reference>
<dbReference type="Proteomes" id="UP000509638">
    <property type="component" value="Chromosome"/>
</dbReference>
<dbReference type="EMBL" id="CP058316">
    <property type="protein sequence ID" value="QLD13307.1"/>
    <property type="molecule type" value="Genomic_DNA"/>
</dbReference>
<accession>A0A7D5F6R5</accession>
<dbReference type="FunFam" id="1.10.8.1080:FF:000001">
    <property type="entry name" value="N-acetylmuramic acid 6-phosphate etherase"/>
    <property type="match status" value="1"/>
</dbReference>
<dbReference type="GO" id="GO:0097367">
    <property type="term" value="F:carbohydrate derivative binding"/>
    <property type="evidence" value="ECO:0007669"/>
    <property type="project" value="InterPro"/>
</dbReference>
<evidence type="ECO:0000256" key="9">
    <source>
        <dbReference type="ARBA" id="ARBA00070061"/>
    </source>
</evidence>
<evidence type="ECO:0000256" key="7">
    <source>
        <dbReference type="ARBA" id="ARBA00061234"/>
    </source>
</evidence>
<dbReference type="PROSITE" id="PS51464">
    <property type="entry name" value="SIS"/>
    <property type="match status" value="1"/>
</dbReference>
<comment type="catalytic activity">
    <reaction evidence="4 12">
        <text>N-acetyl-D-muramate 6-phosphate + H2O = N-acetyl-D-glucosamine 6-phosphate + (R)-lactate</text>
        <dbReference type="Rhea" id="RHEA:26410"/>
        <dbReference type="ChEBI" id="CHEBI:15377"/>
        <dbReference type="ChEBI" id="CHEBI:16004"/>
        <dbReference type="ChEBI" id="CHEBI:57513"/>
        <dbReference type="ChEBI" id="CHEBI:58722"/>
        <dbReference type="EC" id="4.2.1.126"/>
    </reaction>
</comment>
<evidence type="ECO:0000256" key="6">
    <source>
        <dbReference type="ARBA" id="ARBA00060672"/>
    </source>
</evidence>
<evidence type="ECO:0000256" key="11">
    <source>
        <dbReference type="ARBA" id="ARBA00084049"/>
    </source>
</evidence>
<dbReference type="GO" id="GO:0016835">
    <property type="term" value="F:carbon-oxygen lyase activity"/>
    <property type="evidence" value="ECO:0007669"/>
    <property type="project" value="UniProtKB-UniRule"/>
</dbReference>
<comment type="function">
    <text evidence="12">Specifically catalyzes the cleavage of the D-lactyl ether substituent of MurNAc 6-phosphate, producing GlcNAc 6-phosphate and D-lactate.</text>
</comment>
<evidence type="ECO:0000256" key="12">
    <source>
        <dbReference type="HAMAP-Rule" id="MF_00068"/>
    </source>
</evidence>
<evidence type="ECO:0000256" key="5">
    <source>
        <dbReference type="ARBA" id="ARBA00060595"/>
    </source>
</evidence>
<evidence type="ECO:0000256" key="3">
    <source>
        <dbReference type="ARBA" id="ARBA00023277"/>
    </source>
</evidence>
<evidence type="ECO:0000256" key="1">
    <source>
        <dbReference type="ARBA" id="ARBA00011738"/>
    </source>
</evidence>
<sequence>MTIPEILHVMNDEDAGVAAAVEAEVAHIAQAVELIVAALAAGGRLVYLGAGTSGRLGVLDAAECPPTFGTDPEQVLGLLAGGPEAMFRAVEGAEDSRQLGVADLVRIGLTDRDVLVGIAASGRTPYVLGALDHARSVGAATVALSCSPHAEISDHADVAIEVDNGPEVLTGSTRLKAGTSQKLVLNMISTATMVRLGKVYGNLMVDVRPSNEKLVARAVRIVQAATDCDVETATRALDSADGHAKTAIVAILCGVDTGTARERLSAGAGFVREAVRPRV</sequence>
<evidence type="ECO:0000313" key="14">
    <source>
        <dbReference type="EMBL" id="QLD13307.1"/>
    </source>
</evidence>
<feature type="domain" description="SIS" evidence="13">
    <location>
        <begin position="35"/>
        <end position="198"/>
    </location>
</feature>
<evidence type="ECO:0000259" key="13">
    <source>
        <dbReference type="PROSITE" id="PS51464"/>
    </source>
</evidence>
<comment type="pathway">
    <text evidence="12">Amino-sugar metabolism; N-acetylmuramate degradation.</text>
</comment>
<dbReference type="AlphaFoldDB" id="A0A7D5F6R5"/>
<dbReference type="InterPro" id="IPR001347">
    <property type="entry name" value="SIS_dom"/>
</dbReference>
<keyword evidence="2 12" id="KW-0456">Lyase</keyword>
<dbReference type="FunFam" id="3.40.50.10490:FF:000014">
    <property type="entry name" value="N-acetylmuramic acid 6-phosphate etherase"/>
    <property type="match status" value="1"/>
</dbReference>
<dbReference type="InterPro" id="IPR040190">
    <property type="entry name" value="MURQ/GCKR"/>
</dbReference>
<dbReference type="GO" id="GO:0009254">
    <property type="term" value="P:peptidoglycan turnover"/>
    <property type="evidence" value="ECO:0007669"/>
    <property type="project" value="TreeGrafter"/>
</dbReference>
<comment type="similarity">
    <text evidence="7 12">Belongs to the GCKR-like family. MurNAc-6-P etherase subfamily.</text>
</comment>
<dbReference type="UniPathway" id="UPA00342"/>
<protein>
    <recommendedName>
        <fullName evidence="9 12">N-acetylmuramic acid 6-phosphate etherase</fullName>
        <shortName evidence="12">MurNAc-6-P etherase</shortName>
        <ecNumber evidence="8 12">4.2.1.126</ecNumber>
    </recommendedName>
    <alternativeName>
        <fullName evidence="11 12">N-acetylmuramic acid 6-phosphate hydrolase</fullName>
    </alternativeName>
    <alternativeName>
        <fullName evidence="10 12">N-acetylmuramic acid 6-phosphate lyase</fullName>
    </alternativeName>
</protein>
<evidence type="ECO:0000256" key="8">
    <source>
        <dbReference type="ARBA" id="ARBA00067056"/>
    </source>
</evidence>
<keyword evidence="3 12" id="KW-0119">Carbohydrate metabolism</keyword>
<gene>
    <name evidence="12 14" type="primary">murQ</name>
    <name evidence="14" type="ORF">HW566_10010</name>
</gene>
<dbReference type="PANTHER" id="PTHR10088">
    <property type="entry name" value="GLUCOKINASE REGULATORY PROTEIN"/>
    <property type="match status" value="1"/>
</dbReference>
<comment type="subunit">
    <text evidence="1 12">Homodimer.</text>
</comment>
<dbReference type="SUPFAM" id="SSF53697">
    <property type="entry name" value="SIS domain"/>
    <property type="match status" value="1"/>
</dbReference>
<feature type="active site" description="Proton donor" evidence="12">
    <location>
        <position position="63"/>
    </location>
</feature>
<dbReference type="InterPro" id="IPR005488">
    <property type="entry name" value="Etherase_MurQ"/>
</dbReference>
<evidence type="ECO:0000313" key="15">
    <source>
        <dbReference type="Proteomes" id="UP000509638"/>
    </source>
</evidence>
<name>A0A7D5F6R5_9MICO</name>
<dbReference type="GO" id="GO:0097173">
    <property type="term" value="P:N-acetylmuramic acid catabolic process"/>
    <property type="evidence" value="ECO:0007669"/>
    <property type="project" value="UniProtKB-UniPathway"/>
</dbReference>
<organism evidence="14 15">
    <name type="scientific">Microbacterium oleivorans</name>
    <dbReference type="NCBI Taxonomy" id="273677"/>
    <lineage>
        <taxon>Bacteria</taxon>
        <taxon>Bacillati</taxon>
        <taxon>Actinomycetota</taxon>
        <taxon>Actinomycetes</taxon>
        <taxon>Micrococcales</taxon>
        <taxon>Microbacteriaceae</taxon>
        <taxon>Microbacterium</taxon>
    </lineage>
</organism>